<gene>
    <name evidence="1" type="ORF">METZ01_LOCUS211766</name>
</gene>
<dbReference type="InterPro" id="IPR018550">
    <property type="entry name" value="Lipid-A_deacylase-rel"/>
</dbReference>
<protein>
    <recommendedName>
        <fullName evidence="2">Acyloxyacyl hydrolase</fullName>
    </recommendedName>
</protein>
<name>A0A382F8E9_9ZZZZ</name>
<feature type="non-terminal residue" evidence="1">
    <location>
        <position position="1"/>
    </location>
</feature>
<sequence length="167" mass="18557">FVLMCSPVVSKGYDVFGFGYFDVKLDGGSDNEAWDYRYERRFDYSLYEIGPSSYEFFNIKPFAGIEGTSDSAYFLIAGVYLDENIGTLLAGESSNFIFSPSFGTGYYQDGDGKKLGNSIEFRTTLEISYQLKNNNRIGLSFGHISNANLGANNPGVEILSLSYQVAY</sequence>
<organism evidence="1">
    <name type="scientific">marine metagenome</name>
    <dbReference type="NCBI Taxonomy" id="408172"/>
    <lineage>
        <taxon>unclassified sequences</taxon>
        <taxon>metagenomes</taxon>
        <taxon>ecological metagenomes</taxon>
    </lineage>
</organism>
<accession>A0A382F8E9</accession>
<dbReference type="Pfam" id="PF09411">
    <property type="entry name" value="PagL"/>
    <property type="match status" value="1"/>
</dbReference>
<evidence type="ECO:0008006" key="2">
    <source>
        <dbReference type="Google" id="ProtNLM"/>
    </source>
</evidence>
<dbReference type="AlphaFoldDB" id="A0A382F8E9"/>
<dbReference type="EMBL" id="UINC01048415">
    <property type="protein sequence ID" value="SVB58912.1"/>
    <property type="molecule type" value="Genomic_DNA"/>
</dbReference>
<evidence type="ECO:0000313" key="1">
    <source>
        <dbReference type="EMBL" id="SVB58912.1"/>
    </source>
</evidence>
<proteinExistence type="predicted"/>
<dbReference type="Gene3D" id="2.40.160.20">
    <property type="match status" value="1"/>
</dbReference>
<reference evidence="1" key="1">
    <citation type="submission" date="2018-05" db="EMBL/GenBank/DDBJ databases">
        <authorList>
            <person name="Lanie J.A."/>
            <person name="Ng W.-L."/>
            <person name="Kazmierczak K.M."/>
            <person name="Andrzejewski T.M."/>
            <person name="Davidsen T.M."/>
            <person name="Wayne K.J."/>
            <person name="Tettelin H."/>
            <person name="Glass J.I."/>
            <person name="Rusch D."/>
            <person name="Podicherti R."/>
            <person name="Tsui H.-C.T."/>
            <person name="Winkler M.E."/>
        </authorList>
    </citation>
    <scope>NUCLEOTIDE SEQUENCE</scope>
</reference>